<name>A0ACC7MDL7_9BURK</name>
<gene>
    <name evidence="1" type="ORF">QPK29_021085</name>
</gene>
<protein>
    <submittedName>
        <fullName evidence="1">Uncharacterized protein</fullName>
    </submittedName>
</protein>
<accession>A0ACC7MDL7</accession>
<proteinExistence type="predicted"/>
<comment type="caution">
    <text evidence="1">The sequence shown here is derived from an EMBL/GenBank/DDBJ whole genome shotgun (WGS) entry which is preliminary data.</text>
</comment>
<dbReference type="Proteomes" id="UP001168096">
    <property type="component" value="Unassembled WGS sequence"/>
</dbReference>
<dbReference type="EMBL" id="JASNRB020000013">
    <property type="protein sequence ID" value="MFJ1470215.1"/>
    <property type="molecule type" value="Genomic_DNA"/>
</dbReference>
<organism evidence="1 2">
    <name type="scientific">Massilia orientalis</name>
    <dbReference type="NCBI Taxonomy" id="3050128"/>
    <lineage>
        <taxon>Bacteria</taxon>
        <taxon>Pseudomonadati</taxon>
        <taxon>Pseudomonadota</taxon>
        <taxon>Betaproteobacteria</taxon>
        <taxon>Burkholderiales</taxon>
        <taxon>Oxalobacteraceae</taxon>
        <taxon>Telluria group</taxon>
        <taxon>Massilia</taxon>
    </lineage>
</organism>
<keyword evidence="2" id="KW-1185">Reference proteome</keyword>
<evidence type="ECO:0000313" key="1">
    <source>
        <dbReference type="EMBL" id="MFJ1470215.1"/>
    </source>
</evidence>
<reference evidence="1" key="1">
    <citation type="submission" date="2024-11" db="EMBL/GenBank/DDBJ databases">
        <title>Description of Massilia orientalis sp. nov., isolated from rhizosphere soil of Ageratina adenophora.</title>
        <authorList>
            <person name="Wang Y."/>
        </authorList>
    </citation>
    <scope>NUCLEOTIDE SEQUENCE</scope>
    <source>
        <strain evidence="1">YIM B02787</strain>
    </source>
</reference>
<sequence length="143" mass="15251">MFIVPDTPPHITCVDFAVARAGATRPETKRFLYDPEESVTGVSLNDSGMDFNQYLRTLAADEAITSANVSISFDHGVRPVLAVPIKGACPHLDNVGALVGMVANMMQESGEFPNATPENDAIYHLAVLTGRTVEAPASPAQRP</sequence>
<evidence type="ECO:0000313" key="2">
    <source>
        <dbReference type="Proteomes" id="UP001168096"/>
    </source>
</evidence>